<organism evidence="5">
    <name type="scientific">Archaeoglobus fulgidus</name>
    <dbReference type="NCBI Taxonomy" id="2234"/>
    <lineage>
        <taxon>Archaea</taxon>
        <taxon>Methanobacteriati</taxon>
        <taxon>Methanobacteriota</taxon>
        <taxon>Archaeoglobi</taxon>
        <taxon>Archaeoglobales</taxon>
        <taxon>Archaeoglobaceae</taxon>
        <taxon>Archaeoglobus</taxon>
    </lineage>
</organism>
<comment type="caution">
    <text evidence="5">The sequence shown here is derived from an EMBL/GenBank/DDBJ whole genome shotgun (WGS) entry which is preliminary data.</text>
</comment>
<comment type="similarity">
    <text evidence="1">Belongs to the glycosyltransferase 2 family.</text>
</comment>
<dbReference type="GO" id="GO:0016757">
    <property type="term" value="F:glycosyltransferase activity"/>
    <property type="evidence" value="ECO:0007669"/>
    <property type="project" value="UniProtKB-KW"/>
</dbReference>
<feature type="domain" description="Glycosyltransferase 2-like" evidence="4">
    <location>
        <begin position="4"/>
        <end position="177"/>
    </location>
</feature>
<keyword evidence="3 5" id="KW-0808">Transferase</keyword>
<dbReference type="Pfam" id="PF00535">
    <property type="entry name" value="Glycos_transf_2"/>
    <property type="match status" value="1"/>
</dbReference>
<evidence type="ECO:0000256" key="1">
    <source>
        <dbReference type="ARBA" id="ARBA00006739"/>
    </source>
</evidence>
<dbReference type="EMBL" id="DSCQ01000105">
    <property type="protein sequence ID" value="HET21984.1"/>
    <property type="molecule type" value="Genomic_DNA"/>
</dbReference>
<dbReference type="InterPro" id="IPR001173">
    <property type="entry name" value="Glyco_trans_2-like"/>
</dbReference>
<accession>A0A7C2S7T7</accession>
<dbReference type="SUPFAM" id="SSF53448">
    <property type="entry name" value="Nucleotide-diphospho-sugar transferases"/>
    <property type="match status" value="1"/>
</dbReference>
<evidence type="ECO:0000256" key="2">
    <source>
        <dbReference type="ARBA" id="ARBA00022676"/>
    </source>
</evidence>
<dbReference type="PANTHER" id="PTHR43179">
    <property type="entry name" value="RHAMNOSYLTRANSFERASE WBBL"/>
    <property type="match status" value="1"/>
</dbReference>
<name>A0A7C2S7T7_ARCFL</name>
<keyword evidence="2" id="KW-0328">Glycosyltransferase</keyword>
<evidence type="ECO:0000313" key="5">
    <source>
        <dbReference type="EMBL" id="HET21984.1"/>
    </source>
</evidence>
<gene>
    <name evidence="5" type="ORF">ENN70_08025</name>
</gene>
<proteinExistence type="inferred from homology"/>
<sequence length="291" mass="34183">MNVCIIVLNYNNFDDTLECLESLSGLRYRSKKIVLVDNGSDKEVFRKLQEEVSRRFPEVEILRLEKNLGYAGGNNEAIREYCNFKYIFLVNNDLQLDSDALDLMVDEMEKDEKIAACQPVIYYYGSDRIWSCGTRIFLGYPRLYMKGKRAEIKESFEPPFGLVGCAMLIRSSALRDVGFFDENLFLMHEETDWCIRAKKKGYRLLVTRARAYHKVSRTIGLFSRTYLYYTARNWLIVARKHGMKMFLYAVITEPLRIFYYLIKARRNVIFYIKGLLDALRGVRGESNIRCR</sequence>
<dbReference type="Gene3D" id="3.90.550.10">
    <property type="entry name" value="Spore Coat Polysaccharide Biosynthesis Protein SpsA, Chain A"/>
    <property type="match status" value="1"/>
</dbReference>
<dbReference type="AlphaFoldDB" id="A0A7C2S7T7"/>
<dbReference type="InterPro" id="IPR029044">
    <property type="entry name" value="Nucleotide-diphossugar_trans"/>
</dbReference>
<evidence type="ECO:0000256" key="3">
    <source>
        <dbReference type="ARBA" id="ARBA00022679"/>
    </source>
</evidence>
<dbReference type="CDD" id="cd04186">
    <property type="entry name" value="GT_2_like_c"/>
    <property type="match status" value="1"/>
</dbReference>
<evidence type="ECO:0000259" key="4">
    <source>
        <dbReference type="Pfam" id="PF00535"/>
    </source>
</evidence>
<reference evidence="5" key="1">
    <citation type="journal article" date="2020" name="mSystems">
        <title>Genome- and Community-Level Interaction Insights into Carbon Utilization and Element Cycling Functions of Hydrothermarchaeota in Hydrothermal Sediment.</title>
        <authorList>
            <person name="Zhou Z."/>
            <person name="Liu Y."/>
            <person name="Xu W."/>
            <person name="Pan J."/>
            <person name="Luo Z.H."/>
            <person name="Li M."/>
        </authorList>
    </citation>
    <scope>NUCLEOTIDE SEQUENCE [LARGE SCALE GENOMIC DNA]</scope>
    <source>
        <strain evidence="5">SpSt-12</strain>
    </source>
</reference>
<dbReference type="PANTHER" id="PTHR43179:SF12">
    <property type="entry name" value="GALACTOFURANOSYLTRANSFERASE GLFT2"/>
    <property type="match status" value="1"/>
</dbReference>
<protein>
    <submittedName>
        <fullName evidence="5">Glycosyltransferase family 2 protein</fullName>
    </submittedName>
</protein>